<dbReference type="Gene3D" id="2.60.120.10">
    <property type="entry name" value="Jelly Rolls"/>
    <property type="match status" value="1"/>
</dbReference>
<feature type="compositionally biased region" description="Low complexity" evidence="1">
    <location>
        <begin position="1"/>
        <end position="17"/>
    </location>
</feature>
<feature type="region of interest" description="Disordered" evidence="1">
    <location>
        <begin position="1"/>
        <end position="20"/>
    </location>
</feature>
<dbReference type="GO" id="GO:0051213">
    <property type="term" value="F:dioxygenase activity"/>
    <property type="evidence" value="ECO:0007669"/>
    <property type="project" value="UniProtKB-KW"/>
</dbReference>
<gene>
    <name evidence="2" type="ordered locus">Acav_2840</name>
</gene>
<dbReference type="HOGENOM" id="CLU_097073_0_0_4"/>
<name>F0Q437_PARA1</name>
<evidence type="ECO:0000256" key="1">
    <source>
        <dbReference type="SAM" id="MobiDB-lite"/>
    </source>
</evidence>
<protein>
    <submittedName>
        <fullName evidence="2">Cysteine dioxygenase type I</fullName>
    </submittedName>
</protein>
<evidence type="ECO:0000313" key="3">
    <source>
        <dbReference type="Proteomes" id="UP000002482"/>
    </source>
</evidence>
<dbReference type="CDD" id="cd10548">
    <property type="entry name" value="cupin_CDO"/>
    <property type="match status" value="1"/>
</dbReference>
<dbReference type="AlphaFoldDB" id="F0Q437"/>
<sequence length="217" mass="23319">MTTTSAATAATPISASTAERRRQAVDAALADVRRLTARGTPDRAALSAITQRLEQLAAHKDLFSRADFPPPDETAGVGASTRYRLNPADGDGGLALYLNSINPGKTTAPHNHTTWAVIVAVEGQEVNRLYERTDDRSDPARARIHVAREFTVQPGAPIAFLPDDIHSIAVVGTEPTLHFHLYGQPLETLTGRVAIDPDTGEVKNYNAAYFRPSEAVA</sequence>
<keyword evidence="2" id="KW-0560">Oxidoreductase</keyword>
<keyword evidence="2" id="KW-0223">Dioxygenase</keyword>
<accession>F0Q437</accession>
<dbReference type="KEGG" id="aaa:Acav_2840"/>
<reference evidence="2" key="1">
    <citation type="submission" date="2011-02" db="EMBL/GenBank/DDBJ databases">
        <title>Complete sequence of Acidovorax avenae subsp. avenae ATCC 19860.</title>
        <authorList>
            <consortium name="US DOE Joint Genome Institute"/>
            <person name="Lucas S."/>
            <person name="Copeland A."/>
            <person name="Lapidus A."/>
            <person name="Cheng J.-F."/>
            <person name="Goodwin L."/>
            <person name="Pitluck S."/>
            <person name="Chertkov O."/>
            <person name="Held B."/>
            <person name="Detter J.C."/>
            <person name="Han C."/>
            <person name="Tapia R."/>
            <person name="Land M."/>
            <person name="Hauser L."/>
            <person name="Kyrpides N."/>
            <person name="Ivanova N."/>
            <person name="Ovchinnikova G."/>
            <person name="Pagani I."/>
            <person name="Gordon S."/>
            <person name="Woyke T."/>
        </authorList>
    </citation>
    <scope>NUCLEOTIDE SEQUENCE</scope>
    <source>
        <strain evidence="2">ATCC 19860</strain>
    </source>
</reference>
<dbReference type="SUPFAM" id="SSF51182">
    <property type="entry name" value="RmlC-like cupins"/>
    <property type="match status" value="1"/>
</dbReference>
<evidence type="ECO:0000313" key="2">
    <source>
        <dbReference type="EMBL" id="ADX46746.1"/>
    </source>
</evidence>
<dbReference type="Proteomes" id="UP000002482">
    <property type="component" value="Chromosome"/>
</dbReference>
<dbReference type="RefSeq" id="WP_013595239.1">
    <property type="nucleotide sequence ID" value="NC_015138.1"/>
</dbReference>
<keyword evidence="3" id="KW-1185">Reference proteome</keyword>
<dbReference type="InterPro" id="IPR014710">
    <property type="entry name" value="RmlC-like_jellyroll"/>
</dbReference>
<dbReference type="InterPro" id="IPR011051">
    <property type="entry name" value="RmlC_Cupin_sf"/>
</dbReference>
<organism evidence="2 3">
    <name type="scientific">Paracidovorax avenae (strain ATCC 19860 / DSM 7227 / CCUG 15838 / JCM 20985 / LMG 2117 / NCPPB 1011)</name>
    <name type="common">Acidovorax avenae</name>
    <dbReference type="NCBI Taxonomy" id="643561"/>
    <lineage>
        <taxon>Bacteria</taxon>
        <taxon>Pseudomonadati</taxon>
        <taxon>Pseudomonadota</taxon>
        <taxon>Betaproteobacteria</taxon>
        <taxon>Burkholderiales</taxon>
        <taxon>Comamonadaceae</taxon>
        <taxon>Paracidovorax</taxon>
    </lineage>
</organism>
<proteinExistence type="predicted"/>
<dbReference type="EMBL" id="CP002521">
    <property type="protein sequence ID" value="ADX46746.1"/>
    <property type="molecule type" value="Genomic_DNA"/>
</dbReference>
<dbReference type="GeneID" id="34238693"/>
<dbReference type="OrthoDB" id="7059163at2"/>